<evidence type="ECO:0000259" key="3">
    <source>
        <dbReference type="Pfam" id="PF01569"/>
    </source>
</evidence>
<reference evidence="5 6" key="1">
    <citation type="journal article" date="2014" name="Nat. Commun.">
        <title>Physiological and genomic features of highly alkaliphilic hydrogen-utilizing Betaproteobacteria from a continental serpentinizing site.</title>
        <authorList>
            <person name="Suzuki S."/>
            <person name="Kuenen J.G."/>
            <person name="Schipper K."/>
            <person name="van der Velde S."/>
            <person name="Ishii S."/>
            <person name="Wu A."/>
            <person name="Sorokin D.Y."/>
            <person name="Tenney A."/>
            <person name="Meng X.Y."/>
            <person name="Morrill P.L."/>
            <person name="Kamagata Y."/>
            <person name="Muyzer G."/>
            <person name="Nealson K.H."/>
        </authorList>
    </citation>
    <scope>NUCLEOTIDE SEQUENCE [LARGE SCALE GENOMIC DNA]</scope>
    <source>
        <strain evidence="5 6">A1</strain>
    </source>
</reference>
<dbReference type="Gene3D" id="1.20.144.10">
    <property type="entry name" value="Phosphatidic acid phosphatase type 2/haloperoxidase"/>
    <property type="match status" value="1"/>
</dbReference>
<evidence type="ECO:0008006" key="7">
    <source>
        <dbReference type="Google" id="ProtNLM"/>
    </source>
</evidence>
<feature type="domain" description="Capsule biosynthesis GfcC-like C-terminal" evidence="4">
    <location>
        <begin position="160"/>
        <end position="231"/>
    </location>
</feature>
<evidence type="ECO:0000313" key="6">
    <source>
        <dbReference type="Proteomes" id="UP000067461"/>
    </source>
</evidence>
<protein>
    <recommendedName>
        <fullName evidence="7">Membrane-associated phospholipid phosphatase</fullName>
    </recommendedName>
</protein>
<dbReference type="SUPFAM" id="SSF48317">
    <property type="entry name" value="Acid phosphatase/Vanadium-dependent haloperoxidase"/>
    <property type="match status" value="1"/>
</dbReference>
<dbReference type="EMBL" id="AP014568">
    <property type="protein sequence ID" value="BAO79955.1"/>
    <property type="molecule type" value="Genomic_DNA"/>
</dbReference>
<organism evidence="5 6">
    <name type="scientific">Serpentinimonas raichei</name>
    <dbReference type="NCBI Taxonomy" id="1458425"/>
    <lineage>
        <taxon>Bacteria</taxon>
        <taxon>Pseudomonadati</taxon>
        <taxon>Pseudomonadota</taxon>
        <taxon>Betaproteobacteria</taxon>
        <taxon>Burkholderiales</taxon>
        <taxon>Comamonadaceae</taxon>
        <taxon>Serpentinimonas</taxon>
    </lineage>
</organism>
<dbReference type="Gene3D" id="3.10.560.10">
    <property type="entry name" value="Outer membrane lipoprotein wza domain like"/>
    <property type="match status" value="1"/>
</dbReference>
<dbReference type="Pfam" id="PF06082">
    <property type="entry name" value="YjbH"/>
    <property type="match status" value="1"/>
</dbReference>
<feature type="chain" id="PRO_5001584329" description="Membrane-associated phospholipid phosphatase" evidence="2">
    <location>
        <begin position="27"/>
        <end position="1190"/>
    </location>
</feature>
<dbReference type="KEGG" id="cbaa:SRAA_0101"/>
<accession>A0A060NH25</accession>
<dbReference type="AlphaFoldDB" id="A0A060NH25"/>
<keyword evidence="6" id="KW-1185">Reference proteome</keyword>
<dbReference type="InterPro" id="IPR036938">
    <property type="entry name" value="PAP2/HPO_sf"/>
</dbReference>
<gene>
    <name evidence="5" type="ORF">SRAA_0101</name>
</gene>
<dbReference type="Pfam" id="PF01569">
    <property type="entry name" value="PAP2"/>
    <property type="match status" value="1"/>
</dbReference>
<dbReference type="InterPro" id="IPR010344">
    <property type="entry name" value="YbjH"/>
</dbReference>
<dbReference type="STRING" id="1458425.SRAA_0101"/>
<evidence type="ECO:0000313" key="5">
    <source>
        <dbReference type="EMBL" id="BAO79955.1"/>
    </source>
</evidence>
<proteinExistence type="predicted"/>
<dbReference type="OrthoDB" id="19542at2"/>
<dbReference type="InterPro" id="IPR000326">
    <property type="entry name" value="PAP2/HPO"/>
</dbReference>
<evidence type="ECO:0000259" key="4">
    <source>
        <dbReference type="Pfam" id="PF06251"/>
    </source>
</evidence>
<name>A0A060NH25_9BURK</name>
<dbReference type="HOGENOM" id="CLU_007558_0_0_4"/>
<sequence>MSLRIHPLALALLSVFAVMSVEGAGAAERALGPEPAPGERLSAWALRVHGPLADTTALHWHAQSERQPQHLLREAVLAGLESARQRGDLSAQAHETLSAWLLALPVTGRLTLATHDPRALQVMPESDPQAGPGHSFVHFARPTQVVVLNSSGLPCLLRHQPGAWAQDYLQACARLHAAHSPPVDTVWVAQADGRVQSFGVAPWNLSPQYQPSPGAWIWAPERNSGLGPELSSNLARLLATQAPPDAHPALQGHSTPAAAVALAQPNLHHEPRGPVLTGNDWGELGLLQTPSARMGPAGTVRTSISQVQPYTRLNFMLQPLDWLQFGFRYTDIGNRLYGPAIAGDQSLKDKSIDLKLRLSPESATWPAIALGVRDIGGTGLFASEYLVASKRWGNWDASLGLGWGNMGSRGNVSNPLRLLGSRFEQRAAADVGQGGDFNLNKLFTGPAAVFGGVQWASPSSPWVFKAELDGNSYQAEPLDNAQPVDSPINLGVVYRWGPTVELALSWQRGNRVAFGLTLQGNLGQAYVPKLLDPVLPALRTQMPAALPAAGWADVASEINRFTSWQVQSVKQTHDQALVVAEIDPSPYLEQRIERAIRVMHALAPASVRSFRLQLTRHALPLSELHIDRTEWLLQQTQALPPSQALVAQQPHNLAFAPIEQSSAPPDHWQANPPRFSAQWAPTFSQIIGGPDGFLLYQLGVGADAQWRLTQRTWVSGNAHLRLIDNFDRFNFPGHSALPRVRTYIREYVTSSRLTLPRLQLTHARHLGGNHYASVYAGLLESMYGGVGAEWLYRPFGRSWSFGVDINHVQQRGFRQDFSFRDYRVTTGHATLNWDTGWNDVHVKIQAGRYLAGDHGATLDISRTFRNGTSIGAWATLTDVPFAVFGEGSFDKGIYIRIPFDAMLPISTSGVANLSWQPLTRDGGARLNRSDTLFDLTQARSGRALFWRPAAPQPRRSAERTAYVLQEPTPQPFDDPLSSAGQLFDQVGAVPTQTWLWAGAAVLGSALLDRSADRWAARNQGGNWDRLGDVGNALPLAFTAGSALLATGVAGPAASGTAQTALLAGAGALGASMVVRTLAGRSRPLQGQGSSQFEGPGSGSHRSSFTSNHTALAFALVTPFARQHQMPWLYGLAAATALGRVQQREHWLSDTVGGALLGYGIGTLLSLQQENPERGPRVRLTAHSIHADWSF</sequence>
<evidence type="ECO:0000256" key="2">
    <source>
        <dbReference type="SAM" id="SignalP"/>
    </source>
</evidence>
<dbReference type="Proteomes" id="UP000067461">
    <property type="component" value="Chromosome"/>
</dbReference>
<dbReference type="RefSeq" id="WP_052467420.1">
    <property type="nucleotide sequence ID" value="NZ_AP014568.1"/>
</dbReference>
<feature type="domain" description="Phosphatidic acid phosphatase type 2/haloperoxidase" evidence="3">
    <location>
        <begin position="1075"/>
        <end position="1169"/>
    </location>
</feature>
<feature type="signal peptide" evidence="2">
    <location>
        <begin position="1"/>
        <end position="26"/>
    </location>
</feature>
<dbReference type="Pfam" id="PF06251">
    <property type="entry name" value="Caps_syn_GfcC_C"/>
    <property type="match status" value="1"/>
</dbReference>
<evidence type="ECO:0000256" key="1">
    <source>
        <dbReference type="SAM" id="MobiDB-lite"/>
    </source>
</evidence>
<feature type="region of interest" description="Disordered" evidence="1">
    <location>
        <begin position="1081"/>
        <end position="1103"/>
    </location>
</feature>
<keyword evidence="2" id="KW-0732">Signal</keyword>
<dbReference type="InterPro" id="IPR010425">
    <property type="entry name" value="Caps_synth_GfcC-like_C"/>
</dbReference>